<evidence type="ECO:0000313" key="1">
    <source>
        <dbReference type="EMBL" id="OIQ85137.1"/>
    </source>
</evidence>
<protein>
    <submittedName>
        <fullName evidence="1">Uncharacterized protein</fullName>
    </submittedName>
</protein>
<proteinExistence type="predicted"/>
<sequence length="66" mass="7253">MARLLESLVKFDFEGRRVRISEAQSALVAQVIRAVLEDLGPSAKLRARVPEVAPRQLRLLAGGAQQ</sequence>
<reference evidence="1" key="1">
    <citation type="submission" date="2016-10" db="EMBL/GenBank/DDBJ databases">
        <title>Sequence of Gallionella enrichment culture.</title>
        <authorList>
            <person name="Poehlein A."/>
            <person name="Muehling M."/>
            <person name="Daniel R."/>
        </authorList>
    </citation>
    <scope>NUCLEOTIDE SEQUENCE</scope>
</reference>
<organism evidence="1">
    <name type="scientific">mine drainage metagenome</name>
    <dbReference type="NCBI Taxonomy" id="410659"/>
    <lineage>
        <taxon>unclassified sequences</taxon>
        <taxon>metagenomes</taxon>
        <taxon>ecological metagenomes</taxon>
    </lineage>
</organism>
<dbReference type="EMBL" id="MLJW01000565">
    <property type="protein sequence ID" value="OIQ85137.1"/>
    <property type="molecule type" value="Genomic_DNA"/>
</dbReference>
<gene>
    <name evidence="1" type="ORF">GALL_330310</name>
</gene>
<dbReference type="AlphaFoldDB" id="A0A1J5QNI2"/>
<name>A0A1J5QNI2_9ZZZZ</name>
<comment type="caution">
    <text evidence="1">The sequence shown here is derived from an EMBL/GenBank/DDBJ whole genome shotgun (WGS) entry which is preliminary data.</text>
</comment>
<accession>A0A1J5QNI2</accession>